<evidence type="ECO:0000313" key="2">
    <source>
        <dbReference type="Proteomes" id="UP000615446"/>
    </source>
</evidence>
<organism evidence="1 2">
    <name type="scientific">Rhizophagus clarus</name>
    <dbReference type="NCBI Taxonomy" id="94130"/>
    <lineage>
        <taxon>Eukaryota</taxon>
        <taxon>Fungi</taxon>
        <taxon>Fungi incertae sedis</taxon>
        <taxon>Mucoromycota</taxon>
        <taxon>Glomeromycotina</taxon>
        <taxon>Glomeromycetes</taxon>
        <taxon>Glomerales</taxon>
        <taxon>Glomeraceae</taxon>
        <taxon>Rhizophagus</taxon>
    </lineage>
</organism>
<comment type="caution">
    <text evidence="1">The sequence shown here is derived from an EMBL/GenBank/DDBJ whole genome shotgun (WGS) entry which is preliminary data.</text>
</comment>
<dbReference type="AlphaFoldDB" id="A0A8H3MLC2"/>
<proteinExistence type="predicted"/>
<reference evidence="1" key="1">
    <citation type="submission" date="2019-10" db="EMBL/GenBank/DDBJ databases">
        <title>Conservation and host-specific expression of non-tandemly repeated heterogenous ribosome RNA gene in arbuscular mycorrhizal fungi.</title>
        <authorList>
            <person name="Maeda T."/>
            <person name="Kobayashi Y."/>
            <person name="Nakagawa T."/>
            <person name="Ezawa T."/>
            <person name="Yamaguchi K."/>
            <person name="Bino T."/>
            <person name="Nishimoto Y."/>
            <person name="Shigenobu S."/>
            <person name="Kawaguchi M."/>
        </authorList>
    </citation>
    <scope>NUCLEOTIDE SEQUENCE</scope>
    <source>
        <strain evidence="1">HR1</strain>
    </source>
</reference>
<dbReference type="OrthoDB" id="2314983at2759"/>
<sequence length="148" mass="17845">MYVNTIISITSIGSPIVYNRFLLKQEFYKLFMKEFPELKYLDMKSIKHQIFYFPESKFRFKSLCELECDTSIDPLYFYGLLQLCQYIQRLIIDYIDPNIHCNVAKLIEVQKNLKHFEWKDDIDFCSTMSNPYKEILLALEQRRILSII</sequence>
<protein>
    <submittedName>
        <fullName evidence="1">Uncharacterized protein</fullName>
    </submittedName>
</protein>
<dbReference type="Proteomes" id="UP000615446">
    <property type="component" value="Unassembled WGS sequence"/>
</dbReference>
<evidence type="ECO:0000313" key="1">
    <source>
        <dbReference type="EMBL" id="GET04895.1"/>
    </source>
</evidence>
<name>A0A8H3MLC2_9GLOM</name>
<gene>
    <name evidence="1" type="ORF">RCL2_003118700</name>
</gene>
<dbReference type="EMBL" id="BLAL01000357">
    <property type="protein sequence ID" value="GET04895.1"/>
    <property type="molecule type" value="Genomic_DNA"/>
</dbReference>
<accession>A0A8H3MLC2</accession>